<evidence type="ECO:0000259" key="5">
    <source>
        <dbReference type="Pfam" id="PF16212"/>
    </source>
</evidence>
<dbReference type="OrthoDB" id="377733at2759"/>
<feature type="transmembrane region" description="Helical" evidence="4">
    <location>
        <begin position="156"/>
        <end position="175"/>
    </location>
</feature>
<dbReference type="EMBL" id="BFEA01000471">
    <property type="protein sequence ID" value="GBG84308.1"/>
    <property type="molecule type" value="Genomic_DNA"/>
</dbReference>
<dbReference type="OMA" id="WHFASIF"/>
<dbReference type="Gramene" id="GBG84308">
    <property type="protein sequence ID" value="GBG84308"/>
    <property type="gene ID" value="CBR_g38278"/>
</dbReference>
<comment type="subcellular location">
    <subcellularLocation>
        <location evidence="1">Membrane</location>
        <topology evidence="1">Multi-pass membrane protein</topology>
    </subcellularLocation>
</comment>
<keyword evidence="4" id="KW-0472">Membrane</keyword>
<keyword evidence="4" id="KW-0812">Transmembrane</keyword>
<keyword evidence="3" id="KW-0460">Magnesium</keyword>
<comment type="caution">
    <text evidence="6">The sequence shown here is derived from an EMBL/GenBank/DDBJ whole genome shotgun (WGS) entry which is preliminary data.</text>
</comment>
<dbReference type="GO" id="GO:0140326">
    <property type="term" value="F:ATPase-coupled intramembrane lipid transporter activity"/>
    <property type="evidence" value="ECO:0007669"/>
    <property type="project" value="TreeGrafter"/>
</dbReference>
<keyword evidence="4" id="KW-1133">Transmembrane helix</keyword>
<feature type="transmembrane region" description="Helical" evidence="4">
    <location>
        <begin position="6"/>
        <end position="29"/>
    </location>
</feature>
<dbReference type="Pfam" id="PF16212">
    <property type="entry name" value="PhoLip_ATPase_C"/>
    <property type="match status" value="1"/>
</dbReference>
<sequence length="283" mass="32210">MCSWQVSYFFYKNLAFGLTVFYFNSNALFSGQSIFEEWAMALYNVIFTSIPVMVVGIFEQDVAADTCLKFPALYRQGPGNAFFSWGRIFLWMALGVYNSIVLFFLVAIAFSFGAFRSDGKVADMWAVGTSMYTCIIWTVTVQLALSISYFTWVHHVALWGSIACWYVYLAVRGMMNLDSNMLKGVLSEELAPSPTFWLLTIVIPMVGVFPSFLYTAFVRQFRPSDHHIIGEIVNLELQKKDPAMWKREQRKAHHRPKFGFTAAVDAAVRRMRAKGHRGSPTPV</sequence>
<dbReference type="GO" id="GO:0005886">
    <property type="term" value="C:plasma membrane"/>
    <property type="evidence" value="ECO:0007669"/>
    <property type="project" value="TreeGrafter"/>
</dbReference>
<protein>
    <recommendedName>
        <fullName evidence="5">P-type ATPase C-terminal domain-containing protein</fullName>
    </recommendedName>
</protein>
<dbReference type="STRING" id="69332.A0A388LPQ0"/>
<dbReference type="Proteomes" id="UP000265515">
    <property type="component" value="Unassembled WGS sequence"/>
</dbReference>
<feature type="transmembrane region" description="Helical" evidence="4">
    <location>
        <begin position="41"/>
        <end position="58"/>
    </location>
</feature>
<name>A0A388LPQ0_CHABU</name>
<feature type="domain" description="P-type ATPase C-terminal" evidence="5">
    <location>
        <begin position="6"/>
        <end position="224"/>
    </location>
</feature>
<evidence type="ECO:0000256" key="1">
    <source>
        <dbReference type="ARBA" id="ARBA00004141"/>
    </source>
</evidence>
<gene>
    <name evidence="6" type="ORF">CBR_g38278</name>
</gene>
<feature type="transmembrane region" description="Helical" evidence="4">
    <location>
        <begin position="124"/>
        <end position="150"/>
    </location>
</feature>
<feature type="transmembrane region" description="Helical" evidence="4">
    <location>
        <begin position="196"/>
        <end position="217"/>
    </location>
</feature>
<dbReference type="GO" id="GO:0046872">
    <property type="term" value="F:metal ion binding"/>
    <property type="evidence" value="ECO:0007669"/>
    <property type="project" value="UniProtKB-KW"/>
</dbReference>
<evidence type="ECO:0000313" key="7">
    <source>
        <dbReference type="Proteomes" id="UP000265515"/>
    </source>
</evidence>
<feature type="transmembrane region" description="Helical" evidence="4">
    <location>
        <begin position="88"/>
        <end position="112"/>
    </location>
</feature>
<dbReference type="InterPro" id="IPR023298">
    <property type="entry name" value="ATPase_P-typ_TM_dom_sf"/>
</dbReference>
<evidence type="ECO:0000313" key="6">
    <source>
        <dbReference type="EMBL" id="GBG84308.1"/>
    </source>
</evidence>
<dbReference type="GO" id="GO:0045332">
    <property type="term" value="P:phospholipid translocation"/>
    <property type="evidence" value="ECO:0007669"/>
    <property type="project" value="TreeGrafter"/>
</dbReference>
<dbReference type="SUPFAM" id="SSF81665">
    <property type="entry name" value="Calcium ATPase, transmembrane domain M"/>
    <property type="match status" value="1"/>
</dbReference>
<proteinExistence type="predicted"/>
<dbReference type="PANTHER" id="PTHR24092:SF150">
    <property type="entry name" value="PHOSPHOLIPID-TRANSPORTING ATPASE"/>
    <property type="match status" value="1"/>
</dbReference>
<accession>A0A388LPQ0</accession>
<reference evidence="6 7" key="1">
    <citation type="journal article" date="2018" name="Cell">
        <title>The Chara Genome: Secondary Complexity and Implications for Plant Terrestrialization.</title>
        <authorList>
            <person name="Nishiyama T."/>
            <person name="Sakayama H."/>
            <person name="Vries J.D."/>
            <person name="Buschmann H."/>
            <person name="Saint-Marcoux D."/>
            <person name="Ullrich K.K."/>
            <person name="Haas F.B."/>
            <person name="Vanderstraeten L."/>
            <person name="Becker D."/>
            <person name="Lang D."/>
            <person name="Vosolsobe S."/>
            <person name="Rombauts S."/>
            <person name="Wilhelmsson P.K.I."/>
            <person name="Janitza P."/>
            <person name="Kern R."/>
            <person name="Heyl A."/>
            <person name="Rumpler F."/>
            <person name="Villalobos L.I.A.C."/>
            <person name="Clay J.M."/>
            <person name="Skokan R."/>
            <person name="Toyoda A."/>
            <person name="Suzuki Y."/>
            <person name="Kagoshima H."/>
            <person name="Schijlen E."/>
            <person name="Tajeshwar N."/>
            <person name="Catarino B."/>
            <person name="Hetherington A.J."/>
            <person name="Saltykova A."/>
            <person name="Bonnot C."/>
            <person name="Breuninger H."/>
            <person name="Symeonidi A."/>
            <person name="Radhakrishnan G.V."/>
            <person name="Van Nieuwerburgh F."/>
            <person name="Deforce D."/>
            <person name="Chang C."/>
            <person name="Karol K.G."/>
            <person name="Hedrich R."/>
            <person name="Ulvskov P."/>
            <person name="Glockner G."/>
            <person name="Delwiche C.F."/>
            <person name="Petrasek J."/>
            <person name="Van de Peer Y."/>
            <person name="Friml J."/>
            <person name="Beilby M."/>
            <person name="Dolan L."/>
            <person name="Kohara Y."/>
            <person name="Sugano S."/>
            <person name="Fujiyama A."/>
            <person name="Delaux P.-M."/>
            <person name="Quint M."/>
            <person name="TheiBen G."/>
            <person name="Hagemann M."/>
            <person name="Harholt J."/>
            <person name="Dunand C."/>
            <person name="Zachgo S."/>
            <person name="Langdale J."/>
            <person name="Maumus F."/>
            <person name="Straeten D.V.D."/>
            <person name="Gould S.B."/>
            <person name="Rensing S.A."/>
        </authorList>
    </citation>
    <scope>NUCLEOTIDE SEQUENCE [LARGE SCALE GENOMIC DNA]</scope>
    <source>
        <strain evidence="6 7">S276</strain>
    </source>
</reference>
<dbReference type="InterPro" id="IPR032630">
    <property type="entry name" value="P_typ_ATPase_c"/>
</dbReference>
<evidence type="ECO:0000256" key="4">
    <source>
        <dbReference type="SAM" id="Phobius"/>
    </source>
</evidence>
<evidence type="ECO:0000256" key="2">
    <source>
        <dbReference type="ARBA" id="ARBA00022723"/>
    </source>
</evidence>
<organism evidence="6 7">
    <name type="scientific">Chara braunii</name>
    <name type="common">Braun's stonewort</name>
    <dbReference type="NCBI Taxonomy" id="69332"/>
    <lineage>
        <taxon>Eukaryota</taxon>
        <taxon>Viridiplantae</taxon>
        <taxon>Streptophyta</taxon>
        <taxon>Charophyceae</taxon>
        <taxon>Charales</taxon>
        <taxon>Characeae</taxon>
        <taxon>Chara</taxon>
    </lineage>
</organism>
<evidence type="ECO:0000256" key="3">
    <source>
        <dbReference type="ARBA" id="ARBA00022842"/>
    </source>
</evidence>
<dbReference type="PANTHER" id="PTHR24092">
    <property type="entry name" value="PROBABLE PHOSPHOLIPID-TRANSPORTING ATPASE"/>
    <property type="match status" value="1"/>
</dbReference>
<keyword evidence="7" id="KW-1185">Reference proteome</keyword>
<keyword evidence="2" id="KW-0479">Metal-binding</keyword>
<dbReference type="AlphaFoldDB" id="A0A388LPQ0"/>